<feature type="compositionally biased region" description="Polar residues" evidence="1">
    <location>
        <begin position="117"/>
        <end position="130"/>
    </location>
</feature>
<dbReference type="WBParaSite" id="ECPE_0001601901-mRNA-1">
    <property type="protein sequence ID" value="ECPE_0001601901-mRNA-1"/>
    <property type="gene ID" value="ECPE_0001601901"/>
</dbReference>
<reference evidence="4" key="1">
    <citation type="submission" date="2016-06" db="UniProtKB">
        <authorList>
            <consortium name="WormBaseParasite"/>
        </authorList>
    </citation>
    <scope>IDENTIFICATION</scope>
</reference>
<evidence type="ECO:0000313" key="2">
    <source>
        <dbReference type="EMBL" id="VDP93251.1"/>
    </source>
</evidence>
<sequence length="285" mass="32040">MEPILRYWNPQKPESNTNETEANNVLDSPTEHKLSEDTQTTSNATDIIVNLDKQGAQDSGSYRELEKEINTLVDRTEQPFRGDNDQEREADERAGTQEHSTEMNNTSTPVVLDQKPESNTNETEANNVLDSPTEHKLSEDTQTTSNATDIIVNLDKQGAQDSGSYRELEKEINTLVDRTEQPFRGDNDQEREADERAGTQEHSTEKAEDNLNNDLPSTQDPESNAVETDQSVEKSEDNLSNDEDEDLDNEAIEEDIDDELEGVFQASGEFLGAMYSYRSNITTDN</sequence>
<feature type="compositionally biased region" description="Basic and acidic residues" evidence="1">
    <location>
        <begin position="61"/>
        <end position="101"/>
    </location>
</feature>
<accession>A0A183B9U4</accession>
<proteinExistence type="predicted"/>
<reference evidence="2 3" key="2">
    <citation type="submission" date="2018-11" db="EMBL/GenBank/DDBJ databases">
        <authorList>
            <consortium name="Pathogen Informatics"/>
        </authorList>
    </citation>
    <scope>NUCLEOTIDE SEQUENCE [LARGE SCALE GENOMIC DNA]</scope>
    <source>
        <strain evidence="2 3">Egypt</strain>
    </source>
</reference>
<keyword evidence="3" id="KW-1185">Reference proteome</keyword>
<name>A0A183B9U4_9TREM</name>
<dbReference type="EMBL" id="UZAN01062517">
    <property type="protein sequence ID" value="VDP93251.1"/>
    <property type="molecule type" value="Genomic_DNA"/>
</dbReference>
<evidence type="ECO:0000256" key="1">
    <source>
        <dbReference type="SAM" id="MobiDB-lite"/>
    </source>
</evidence>
<feature type="region of interest" description="Disordered" evidence="1">
    <location>
        <begin position="1"/>
        <end position="257"/>
    </location>
</feature>
<evidence type="ECO:0000313" key="3">
    <source>
        <dbReference type="Proteomes" id="UP000272942"/>
    </source>
</evidence>
<feature type="compositionally biased region" description="Acidic residues" evidence="1">
    <location>
        <begin position="239"/>
        <end position="257"/>
    </location>
</feature>
<protein>
    <submittedName>
        <fullName evidence="4">Dentin sialophosphoprotein-like</fullName>
    </submittedName>
</protein>
<feature type="compositionally biased region" description="Basic and acidic residues" evidence="1">
    <location>
        <begin position="164"/>
        <end position="209"/>
    </location>
</feature>
<organism evidence="4">
    <name type="scientific">Echinostoma caproni</name>
    <dbReference type="NCBI Taxonomy" id="27848"/>
    <lineage>
        <taxon>Eukaryota</taxon>
        <taxon>Metazoa</taxon>
        <taxon>Spiralia</taxon>
        <taxon>Lophotrochozoa</taxon>
        <taxon>Platyhelminthes</taxon>
        <taxon>Trematoda</taxon>
        <taxon>Digenea</taxon>
        <taxon>Plagiorchiida</taxon>
        <taxon>Echinostomata</taxon>
        <taxon>Echinostomatoidea</taxon>
        <taxon>Echinostomatidae</taxon>
        <taxon>Echinostoma</taxon>
    </lineage>
</organism>
<gene>
    <name evidence="2" type="ORF">ECPE_LOCUS15979</name>
</gene>
<dbReference type="Proteomes" id="UP000272942">
    <property type="component" value="Unassembled WGS sequence"/>
</dbReference>
<evidence type="ECO:0000313" key="4">
    <source>
        <dbReference type="WBParaSite" id="ECPE_0001601901-mRNA-1"/>
    </source>
</evidence>
<feature type="compositionally biased region" description="Polar residues" evidence="1">
    <location>
        <begin position="12"/>
        <end position="27"/>
    </location>
</feature>
<dbReference type="AlphaFoldDB" id="A0A183B9U4"/>
<feature type="compositionally biased region" description="Polar residues" evidence="1">
    <location>
        <begin position="210"/>
        <end position="229"/>
    </location>
</feature>